<dbReference type="Proteomes" id="UP001480595">
    <property type="component" value="Unassembled WGS sequence"/>
</dbReference>
<protein>
    <submittedName>
        <fullName evidence="2">Uncharacterized protein</fullName>
    </submittedName>
</protein>
<proteinExistence type="predicted"/>
<dbReference type="RefSeq" id="XP_066715139.1">
    <property type="nucleotide sequence ID" value="XM_066859652.1"/>
</dbReference>
<evidence type="ECO:0000313" key="2">
    <source>
        <dbReference type="EMBL" id="KAK8061877.1"/>
    </source>
</evidence>
<evidence type="ECO:0000256" key="1">
    <source>
        <dbReference type="SAM" id="MobiDB-lite"/>
    </source>
</evidence>
<organism evidence="2 3">
    <name type="scientific">Apiospora phragmitis</name>
    <dbReference type="NCBI Taxonomy" id="2905665"/>
    <lineage>
        <taxon>Eukaryota</taxon>
        <taxon>Fungi</taxon>
        <taxon>Dikarya</taxon>
        <taxon>Ascomycota</taxon>
        <taxon>Pezizomycotina</taxon>
        <taxon>Sordariomycetes</taxon>
        <taxon>Xylariomycetidae</taxon>
        <taxon>Amphisphaeriales</taxon>
        <taxon>Apiosporaceae</taxon>
        <taxon>Apiospora</taxon>
    </lineage>
</organism>
<gene>
    <name evidence="2" type="ORF">PG994_008243</name>
</gene>
<name>A0ABR1USG9_9PEZI</name>
<dbReference type="GeneID" id="92092715"/>
<keyword evidence="3" id="KW-1185">Reference proteome</keyword>
<dbReference type="EMBL" id="JAQQWL010000008">
    <property type="protein sequence ID" value="KAK8061877.1"/>
    <property type="molecule type" value="Genomic_DNA"/>
</dbReference>
<feature type="region of interest" description="Disordered" evidence="1">
    <location>
        <begin position="120"/>
        <end position="140"/>
    </location>
</feature>
<feature type="region of interest" description="Disordered" evidence="1">
    <location>
        <begin position="58"/>
        <end position="107"/>
    </location>
</feature>
<dbReference type="CDD" id="cd12148">
    <property type="entry name" value="fungal_TF_MHR"/>
    <property type="match status" value="1"/>
</dbReference>
<reference evidence="2 3" key="1">
    <citation type="submission" date="2023-01" db="EMBL/GenBank/DDBJ databases">
        <title>Analysis of 21 Apiospora genomes using comparative genomics revels a genus with tremendous synthesis potential of carbohydrate active enzymes and secondary metabolites.</title>
        <authorList>
            <person name="Sorensen T."/>
        </authorList>
    </citation>
    <scope>NUCLEOTIDE SEQUENCE [LARGE SCALE GENOMIC DNA]</scope>
    <source>
        <strain evidence="2 3">CBS 135458</strain>
    </source>
</reference>
<sequence length="166" mass="18773">MPPLVARSKQAAMALGLHRETALRTMTEVDAEIGRRVWHHVAFLEKAKTLACTAAAAPITSEEQRRPSGSGNMRGHHKTKTPVREPNQQRQRKESQYETASAPKQLLTPLSQMWSMTRENVSPTAYSRPPSPGNVGRSRRLPEELPNDWLDLIEIGKEIRIYDRLD</sequence>
<accession>A0ABR1USG9</accession>
<evidence type="ECO:0000313" key="3">
    <source>
        <dbReference type="Proteomes" id="UP001480595"/>
    </source>
</evidence>
<comment type="caution">
    <text evidence="2">The sequence shown here is derived from an EMBL/GenBank/DDBJ whole genome shotgun (WGS) entry which is preliminary data.</text>
</comment>